<evidence type="ECO:0000256" key="3">
    <source>
        <dbReference type="ARBA" id="ARBA00022737"/>
    </source>
</evidence>
<dbReference type="EMBL" id="CP036265">
    <property type="protein sequence ID" value="QDT15912.1"/>
    <property type="molecule type" value="Genomic_DNA"/>
</dbReference>
<dbReference type="PROSITE" id="PS00101">
    <property type="entry name" value="HEXAPEP_TRANSFERASES"/>
    <property type="match status" value="1"/>
</dbReference>
<dbReference type="GO" id="GO:0016407">
    <property type="term" value="F:acetyltransferase activity"/>
    <property type="evidence" value="ECO:0007669"/>
    <property type="project" value="InterPro"/>
</dbReference>
<evidence type="ECO:0000256" key="6">
    <source>
        <dbReference type="ARBA" id="ARBA00067695"/>
    </source>
</evidence>
<dbReference type="InterPro" id="IPR051159">
    <property type="entry name" value="Hexapeptide_acetyltransf"/>
</dbReference>
<dbReference type="CDD" id="cd03357">
    <property type="entry name" value="LbH_MAT_GAT"/>
    <property type="match status" value="1"/>
</dbReference>
<dbReference type="InterPro" id="IPR001451">
    <property type="entry name" value="Hexapep"/>
</dbReference>
<keyword evidence="4 8" id="KW-0012">Acyltransferase</keyword>
<keyword evidence="2 8" id="KW-0808">Transferase</keyword>
<evidence type="ECO:0000256" key="2">
    <source>
        <dbReference type="ARBA" id="ARBA00022679"/>
    </source>
</evidence>
<dbReference type="KEGG" id="acaf:CA12_20100"/>
<dbReference type="GO" id="GO:0005829">
    <property type="term" value="C:cytosol"/>
    <property type="evidence" value="ECO:0007669"/>
    <property type="project" value="TreeGrafter"/>
</dbReference>
<gene>
    <name evidence="8" type="primary">maa</name>
    <name evidence="8" type="ORF">CA12_20100</name>
</gene>
<evidence type="ECO:0000256" key="1">
    <source>
        <dbReference type="ARBA" id="ARBA00007274"/>
    </source>
</evidence>
<dbReference type="Proteomes" id="UP000318741">
    <property type="component" value="Chromosome"/>
</dbReference>
<evidence type="ECO:0000256" key="4">
    <source>
        <dbReference type="ARBA" id="ARBA00023315"/>
    </source>
</evidence>
<proteinExistence type="inferred from homology"/>
<protein>
    <recommendedName>
        <fullName evidence="6">Nodulation protein L</fullName>
    </recommendedName>
</protein>
<dbReference type="FunFam" id="2.160.10.10:FF:000025">
    <property type="entry name" value="Hexapeptide-repeat containing-acetyltransferase"/>
    <property type="match status" value="1"/>
</dbReference>
<sequence length="203" mass="20741">MSDAPRSMRQRMLAGELYLANDAELVALRQRATRLCAAHAATDPADASGRTAILADLFGSLGPGAEVTPPFRCDYGAHVTVGERFYANFGCVILDCAAVTIGDRVLLGPGVQIYAATHPLDVKTRSEGWESAAPVTIGDDVWIGGGAILCPGVTIGDRAVIGAGSVVTRDVPAGVIAAGNPCRVLRPAPGESNAGGSAEGGWA</sequence>
<keyword evidence="3" id="KW-0677">Repeat</keyword>
<dbReference type="Pfam" id="PF00132">
    <property type="entry name" value="Hexapep"/>
    <property type="match status" value="1"/>
</dbReference>
<dbReference type="AlphaFoldDB" id="A0A517P963"/>
<dbReference type="SMART" id="SM01266">
    <property type="entry name" value="Mac"/>
    <property type="match status" value="1"/>
</dbReference>
<dbReference type="OrthoDB" id="285017at2"/>
<comment type="similarity">
    <text evidence="1">Belongs to the transferase hexapeptide repeat family.</text>
</comment>
<feature type="domain" description="Maltose/galactoside acetyltransferase" evidence="7">
    <location>
        <begin position="9"/>
        <end position="63"/>
    </location>
</feature>
<keyword evidence="9" id="KW-1185">Reference proteome</keyword>
<accession>A0A517P963</accession>
<evidence type="ECO:0000259" key="7">
    <source>
        <dbReference type="SMART" id="SM01266"/>
    </source>
</evidence>
<dbReference type="Pfam" id="PF12464">
    <property type="entry name" value="Mac"/>
    <property type="match status" value="1"/>
</dbReference>
<organism evidence="8 9">
    <name type="scientific">Alienimonas californiensis</name>
    <dbReference type="NCBI Taxonomy" id="2527989"/>
    <lineage>
        <taxon>Bacteria</taxon>
        <taxon>Pseudomonadati</taxon>
        <taxon>Planctomycetota</taxon>
        <taxon>Planctomycetia</taxon>
        <taxon>Planctomycetales</taxon>
        <taxon>Planctomycetaceae</taxon>
        <taxon>Alienimonas</taxon>
    </lineage>
</organism>
<dbReference type="RefSeq" id="WP_145358807.1">
    <property type="nucleotide sequence ID" value="NZ_CP036265.1"/>
</dbReference>
<dbReference type="InterPro" id="IPR011004">
    <property type="entry name" value="Trimer_LpxA-like_sf"/>
</dbReference>
<dbReference type="PANTHER" id="PTHR23416:SF23">
    <property type="entry name" value="ACETYLTRANSFERASE C18B11.09C-RELATED"/>
    <property type="match status" value="1"/>
</dbReference>
<dbReference type="PANTHER" id="PTHR23416">
    <property type="entry name" value="SIALIC ACID SYNTHASE-RELATED"/>
    <property type="match status" value="1"/>
</dbReference>
<dbReference type="InterPro" id="IPR024688">
    <property type="entry name" value="Mac_dom"/>
</dbReference>
<dbReference type="Gene3D" id="2.160.10.10">
    <property type="entry name" value="Hexapeptide repeat proteins"/>
    <property type="match status" value="1"/>
</dbReference>
<comment type="function">
    <text evidence="5">Acetyltransferase implicated in the O-acetylation of Nod factors.</text>
</comment>
<evidence type="ECO:0000313" key="8">
    <source>
        <dbReference type="EMBL" id="QDT15912.1"/>
    </source>
</evidence>
<dbReference type="SUPFAM" id="SSF51161">
    <property type="entry name" value="Trimeric LpxA-like enzymes"/>
    <property type="match status" value="1"/>
</dbReference>
<evidence type="ECO:0000313" key="9">
    <source>
        <dbReference type="Proteomes" id="UP000318741"/>
    </source>
</evidence>
<evidence type="ECO:0000256" key="5">
    <source>
        <dbReference type="ARBA" id="ARBA00055587"/>
    </source>
</evidence>
<dbReference type="InterPro" id="IPR018357">
    <property type="entry name" value="Hexapep_transf_CS"/>
</dbReference>
<reference evidence="8 9" key="1">
    <citation type="submission" date="2019-02" db="EMBL/GenBank/DDBJ databases">
        <title>Deep-cultivation of Planctomycetes and their phenomic and genomic characterization uncovers novel biology.</title>
        <authorList>
            <person name="Wiegand S."/>
            <person name="Jogler M."/>
            <person name="Boedeker C."/>
            <person name="Pinto D."/>
            <person name="Vollmers J."/>
            <person name="Rivas-Marin E."/>
            <person name="Kohn T."/>
            <person name="Peeters S.H."/>
            <person name="Heuer A."/>
            <person name="Rast P."/>
            <person name="Oberbeckmann S."/>
            <person name="Bunk B."/>
            <person name="Jeske O."/>
            <person name="Meyerdierks A."/>
            <person name="Storesund J.E."/>
            <person name="Kallscheuer N."/>
            <person name="Luecker S."/>
            <person name="Lage O.M."/>
            <person name="Pohl T."/>
            <person name="Merkel B.J."/>
            <person name="Hornburger P."/>
            <person name="Mueller R.-W."/>
            <person name="Bruemmer F."/>
            <person name="Labrenz M."/>
            <person name="Spormann A.M."/>
            <person name="Op den Camp H."/>
            <person name="Overmann J."/>
            <person name="Amann R."/>
            <person name="Jetten M.S.M."/>
            <person name="Mascher T."/>
            <person name="Medema M.H."/>
            <person name="Devos D.P."/>
            <person name="Kaster A.-K."/>
            <person name="Ovreas L."/>
            <person name="Rohde M."/>
            <person name="Galperin M.Y."/>
            <person name="Jogler C."/>
        </authorList>
    </citation>
    <scope>NUCLEOTIDE SEQUENCE [LARGE SCALE GENOMIC DNA]</scope>
    <source>
        <strain evidence="8 9">CA12</strain>
    </source>
</reference>
<dbReference type="GO" id="GO:0008374">
    <property type="term" value="F:O-acyltransferase activity"/>
    <property type="evidence" value="ECO:0007669"/>
    <property type="project" value="TreeGrafter"/>
</dbReference>
<name>A0A517P963_9PLAN</name>